<dbReference type="PROSITE" id="PS50850">
    <property type="entry name" value="MFS"/>
    <property type="match status" value="1"/>
</dbReference>
<keyword evidence="3 7" id="KW-0813">Transport</keyword>
<accession>A0A1L9S7M4</accession>
<feature type="transmembrane region" description="Helical" evidence="8">
    <location>
        <begin position="378"/>
        <end position="400"/>
    </location>
</feature>
<dbReference type="InterPro" id="IPR020846">
    <property type="entry name" value="MFS_dom"/>
</dbReference>
<dbReference type="OrthoDB" id="6612291at2759"/>
<dbReference type="GeneID" id="34607814"/>
<dbReference type="InterPro" id="IPR005828">
    <property type="entry name" value="MFS_sugar_transport-like"/>
</dbReference>
<evidence type="ECO:0000256" key="3">
    <source>
        <dbReference type="ARBA" id="ARBA00022448"/>
    </source>
</evidence>
<feature type="transmembrane region" description="Helical" evidence="8">
    <location>
        <begin position="316"/>
        <end position="336"/>
    </location>
</feature>
<feature type="transmembrane region" description="Helical" evidence="8">
    <location>
        <begin position="412"/>
        <end position="434"/>
    </location>
</feature>
<evidence type="ECO:0000313" key="11">
    <source>
        <dbReference type="Proteomes" id="UP000184188"/>
    </source>
</evidence>
<dbReference type="STRING" id="1073090.A0A1L9S7M4"/>
<dbReference type="Pfam" id="PF00083">
    <property type="entry name" value="Sugar_tr"/>
    <property type="match status" value="1"/>
</dbReference>
<dbReference type="SUPFAM" id="SSF103473">
    <property type="entry name" value="MFS general substrate transporter"/>
    <property type="match status" value="1"/>
</dbReference>
<dbReference type="GO" id="GO:0005351">
    <property type="term" value="F:carbohydrate:proton symporter activity"/>
    <property type="evidence" value="ECO:0007669"/>
    <property type="project" value="TreeGrafter"/>
</dbReference>
<evidence type="ECO:0000256" key="7">
    <source>
        <dbReference type="RuleBase" id="RU003346"/>
    </source>
</evidence>
<keyword evidence="6 8" id="KW-0472">Membrane</keyword>
<dbReference type="PROSITE" id="PS00216">
    <property type="entry name" value="SUGAR_TRANSPORT_1"/>
    <property type="match status" value="1"/>
</dbReference>
<evidence type="ECO:0000256" key="8">
    <source>
        <dbReference type="SAM" id="Phobius"/>
    </source>
</evidence>
<dbReference type="EMBL" id="KV878354">
    <property type="protein sequence ID" value="OJJ43177.1"/>
    <property type="molecule type" value="Genomic_DNA"/>
</dbReference>
<name>A0A1L9S7M4_9EURO</name>
<comment type="similarity">
    <text evidence="2 7">Belongs to the major facilitator superfamily. Sugar transporter (TC 2.A.1.1) family.</text>
</comment>
<feature type="transmembrane region" description="Helical" evidence="8">
    <location>
        <begin position="446"/>
        <end position="479"/>
    </location>
</feature>
<evidence type="ECO:0000256" key="1">
    <source>
        <dbReference type="ARBA" id="ARBA00004141"/>
    </source>
</evidence>
<feature type="transmembrane region" description="Helical" evidence="8">
    <location>
        <begin position="343"/>
        <end position="363"/>
    </location>
</feature>
<evidence type="ECO:0000256" key="2">
    <source>
        <dbReference type="ARBA" id="ARBA00010992"/>
    </source>
</evidence>
<organism evidence="10 11">
    <name type="scientific">Penicilliopsis zonata CBS 506.65</name>
    <dbReference type="NCBI Taxonomy" id="1073090"/>
    <lineage>
        <taxon>Eukaryota</taxon>
        <taxon>Fungi</taxon>
        <taxon>Dikarya</taxon>
        <taxon>Ascomycota</taxon>
        <taxon>Pezizomycotina</taxon>
        <taxon>Eurotiomycetes</taxon>
        <taxon>Eurotiomycetidae</taxon>
        <taxon>Eurotiales</taxon>
        <taxon>Aspergillaceae</taxon>
        <taxon>Penicilliopsis</taxon>
    </lineage>
</organism>
<dbReference type="InterPro" id="IPR005829">
    <property type="entry name" value="Sugar_transporter_CS"/>
</dbReference>
<keyword evidence="11" id="KW-1185">Reference proteome</keyword>
<dbReference type="Proteomes" id="UP000184188">
    <property type="component" value="Unassembled WGS sequence"/>
</dbReference>
<dbReference type="VEuPathDB" id="FungiDB:ASPZODRAFT_1231231"/>
<dbReference type="PANTHER" id="PTHR48022:SF17">
    <property type="entry name" value="HEXOSE TRANSPORTER"/>
    <property type="match status" value="1"/>
</dbReference>
<evidence type="ECO:0000313" key="10">
    <source>
        <dbReference type="EMBL" id="OJJ43177.1"/>
    </source>
</evidence>
<dbReference type="NCBIfam" id="TIGR00879">
    <property type="entry name" value="SP"/>
    <property type="match status" value="1"/>
</dbReference>
<reference evidence="11" key="1">
    <citation type="journal article" date="2017" name="Genome Biol.">
        <title>Comparative genomics reveals high biological diversity and specific adaptations in the industrially and medically important fungal genus Aspergillus.</title>
        <authorList>
            <person name="de Vries R.P."/>
            <person name="Riley R."/>
            <person name="Wiebenga A."/>
            <person name="Aguilar-Osorio G."/>
            <person name="Amillis S."/>
            <person name="Uchima C.A."/>
            <person name="Anderluh G."/>
            <person name="Asadollahi M."/>
            <person name="Askin M."/>
            <person name="Barry K."/>
            <person name="Battaglia E."/>
            <person name="Bayram O."/>
            <person name="Benocci T."/>
            <person name="Braus-Stromeyer S.A."/>
            <person name="Caldana C."/>
            <person name="Canovas D."/>
            <person name="Cerqueira G.C."/>
            <person name="Chen F."/>
            <person name="Chen W."/>
            <person name="Choi C."/>
            <person name="Clum A."/>
            <person name="Dos Santos R.A."/>
            <person name="Damasio A.R."/>
            <person name="Diallinas G."/>
            <person name="Emri T."/>
            <person name="Fekete E."/>
            <person name="Flipphi M."/>
            <person name="Freyberg S."/>
            <person name="Gallo A."/>
            <person name="Gournas C."/>
            <person name="Habgood R."/>
            <person name="Hainaut M."/>
            <person name="Harispe M.L."/>
            <person name="Henrissat B."/>
            <person name="Hilden K.S."/>
            <person name="Hope R."/>
            <person name="Hossain A."/>
            <person name="Karabika E."/>
            <person name="Karaffa L."/>
            <person name="Karanyi Z."/>
            <person name="Krasevec N."/>
            <person name="Kuo A."/>
            <person name="Kusch H."/>
            <person name="LaButti K."/>
            <person name="Lagendijk E.L."/>
            <person name="Lapidus A."/>
            <person name="Levasseur A."/>
            <person name="Lindquist E."/>
            <person name="Lipzen A."/>
            <person name="Logrieco A.F."/>
            <person name="MacCabe A."/>
            <person name="Maekelae M.R."/>
            <person name="Malavazi I."/>
            <person name="Melin P."/>
            <person name="Meyer V."/>
            <person name="Mielnichuk N."/>
            <person name="Miskei M."/>
            <person name="Molnar A.P."/>
            <person name="Mule G."/>
            <person name="Ngan C.Y."/>
            <person name="Orejas M."/>
            <person name="Orosz E."/>
            <person name="Ouedraogo J.P."/>
            <person name="Overkamp K.M."/>
            <person name="Park H.-S."/>
            <person name="Perrone G."/>
            <person name="Piumi F."/>
            <person name="Punt P.J."/>
            <person name="Ram A.F."/>
            <person name="Ramon A."/>
            <person name="Rauscher S."/>
            <person name="Record E."/>
            <person name="Riano-Pachon D.M."/>
            <person name="Robert V."/>
            <person name="Roehrig J."/>
            <person name="Ruller R."/>
            <person name="Salamov A."/>
            <person name="Salih N.S."/>
            <person name="Samson R.A."/>
            <person name="Sandor E."/>
            <person name="Sanguinetti M."/>
            <person name="Schuetze T."/>
            <person name="Sepcic K."/>
            <person name="Shelest E."/>
            <person name="Sherlock G."/>
            <person name="Sophianopoulou V."/>
            <person name="Squina F.M."/>
            <person name="Sun H."/>
            <person name="Susca A."/>
            <person name="Todd R.B."/>
            <person name="Tsang A."/>
            <person name="Unkles S.E."/>
            <person name="van de Wiele N."/>
            <person name="van Rossen-Uffink D."/>
            <person name="Oliveira J.V."/>
            <person name="Vesth T.C."/>
            <person name="Visser J."/>
            <person name="Yu J.-H."/>
            <person name="Zhou M."/>
            <person name="Andersen M.R."/>
            <person name="Archer D.B."/>
            <person name="Baker S.E."/>
            <person name="Benoit I."/>
            <person name="Brakhage A.A."/>
            <person name="Braus G.H."/>
            <person name="Fischer R."/>
            <person name="Frisvad J.C."/>
            <person name="Goldman G.H."/>
            <person name="Houbraken J."/>
            <person name="Oakley B."/>
            <person name="Pocsi I."/>
            <person name="Scazzocchio C."/>
            <person name="Seiboth B."/>
            <person name="vanKuyk P.A."/>
            <person name="Wortman J."/>
            <person name="Dyer P.S."/>
            <person name="Grigoriev I.V."/>
        </authorList>
    </citation>
    <scope>NUCLEOTIDE SEQUENCE [LARGE SCALE GENOMIC DNA]</scope>
    <source>
        <strain evidence="11">CBS 506.65</strain>
    </source>
</reference>
<protein>
    <recommendedName>
        <fullName evidence="9">Major facilitator superfamily (MFS) profile domain-containing protein</fullName>
    </recommendedName>
</protein>
<dbReference type="Gene3D" id="1.20.1250.20">
    <property type="entry name" value="MFS general substrate transporter like domains"/>
    <property type="match status" value="1"/>
</dbReference>
<dbReference type="InterPro" id="IPR036259">
    <property type="entry name" value="MFS_trans_sf"/>
</dbReference>
<evidence type="ECO:0000256" key="6">
    <source>
        <dbReference type="ARBA" id="ARBA00023136"/>
    </source>
</evidence>
<dbReference type="PANTHER" id="PTHR48022">
    <property type="entry name" value="PLASTIDIC GLUCOSE TRANSPORTER 4"/>
    <property type="match status" value="1"/>
</dbReference>
<feature type="transmembrane region" description="Helical" evidence="8">
    <location>
        <begin position="71"/>
        <end position="89"/>
    </location>
</feature>
<comment type="subcellular location">
    <subcellularLocation>
        <location evidence="1">Membrane</location>
        <topology evidence="1">Multi-pass membrane protein</topology>
    </subcellularLocation>
</comment>
<proteinExistence type="inferred from homology"/>
<keyword evidence="4 8" id="KW-0812">Transmembrane</keyword>
<evidence type="ECO:0000256" key="5">
    <source>
        <dbReference type="ARBA" id="ARBA00022989"/>
    </source>
</evidence>
<dbReference type="InterPro" id="IPR003663">
    <property type="entry name" value="Sugar/inositol_transpt"/>
</dbReference>
<feature type="domain" description="Major facilitator superfamily (MFS) profile" evidence="9">
    <location>
        <begin position="19"/>
        <end position="485"/>
    </location>
</feature>
<feature type="transmembrane region" description="Helical" evidence="8">
    <location>
        <begin position="163"/>
        <end position="181"/>
    </location>
</feature>
<evidence type="ECO:0000256" key="4">
    <source>
        <dbReference type="ARBA" id="ARBA00022692"/>
    </source>
</evidence>
<gene>
    <name evidence="10" type="ORF">ASPZODRAFT_1231231</name>
</gene>
<dbReference type="RefSeq" id="XP_022577687.1">
    <property type="nucleotide sequence ID" value="XM_022721349.1"/>
</dbReference>
<sequence>MLTTLRKSLADANPRLFLVCAYASLGSVSQGFDSAWWGSILGATAFNNHFGSVKSVASDGTVSYSLSTTEISLGTGLGMAFGMIGGLSVSWPMKYWGRKACLWIIASILLSGIIIEAVATIPASYACLIVGKALVSIGTGLSAGSICAYLAECAPPSMRGVLVTLYINIQSVGSLVGEIVVYCVVNRSDAGNWLFPICTQAIFPLLFLAGIYWLPESPRWLVAQGRLDEAEEVVRSLRPWAEERVHQEVIEMAFAHEEEQRLDAQFGWVDLFKGSNRVRTLVAIGTQTLQQAQGLTYIISYLVLTLEDLGFTNGQLINFLMYIIQFVCTGTSFITAEKIGRRNVLMGGAFVQGCCMMVISGIVTHDATPTGRLGDVTLAMYLIWMVSMACSWMPMAYILGSEVPAQGLRDKTLSVSIWWGYGVGLLIIMGSPYMTDAGYGGLGAKVGLPFSVVGCVLSSLQINYIWSIVSFGTCAWVYFLAPELKGRSLEEIDYMFEEGVPIRQFGTWDTSAMLEDKRQRAVETIEKVAVAHVESL</sequence>
<dbReference type="GO" id="GO:0016020">
    <property type="term" value="C:membrane"/>
    <property type="evidence" value="ECO:0007669"/>
    <property type="project" value="UniProtKB-SubCell"/>
</dbReference>
<keyword evidence="5 8" id="KW-1133">Transmembrane helix</keyword>
<dbReference type="InterPro" id="IPR050360">
    <property type="entry name" value="MFS_Sugar_Transporters"/>
</dbReference>
<feature type="transmembrane region" description="Helical" evidence="8">
    <location>
        <begin position="101"/>
        <end position="123"/>
    </location>
</feature>
<evidence type="ECO:0000259" key="9">
    <source>
        <dbReference type="PROSITE" id="PS50850"/>
    </source>
</evidence>
<feature type="transmembrane region" description="Helical" evidence="8">
    <location>
        <begin position="129"/>
        <end position="151"/>
    </location>
</feature>
<feature type="transmembrane region" description="Helical" evidence="8">
    <location>
        <begin position="193"/>
        <end position="214"/>
    </location>
</feature>
<dbReference type="AlphaFoldDB" id="A0A1L9S7M4"/>